<dbReference type="EMBL" id="ABCK01000005">
    <property type="protein sequence ID" value="EDM28498.1"/>
    <property type="molecule type" value="Genomic_DNA"/>
</dbReference>
<feature type="domain" description="Cytochrome C Planctomycete-type" evidence="7">
    <location>
        <begin position="210"/>
        <end position="257"/>
    </location>
</feature>
<evidence type="ECO:0000313" key="10">
    <source>
        <dbReference type="Proteomes" id="UP000004947"/>
    </source>
</evidence>
<reference evidence="9 10" key="1">
    <citation type="journal article" date="2010" name="J. Bacteriol.">
        <title>Genome sequence of Lentisphaera araneosa HTCC2155T, the type species of the order Lentisphaerales in the phylum Lentisphaerae.</title>
        <authorList>
            <person name="Thrash J.C."/>
            <person name="Cho J.C."/>
            <person name="Vergin K.L."/>
            <person name="Morris R.M."/>
            <person name="Giovannoni S.J."/>
        </authorList>
    </citation>
    <scope>NUCLEOTIDE SEQUENCE [LARGE SCALE GENOMIC DNA]</scope>
    <source>
        <strain evidence="9 10">HTCC2155</strain>
    </source>
</reference>
<dbReference type="GO" id="GO:0020037">
    <property type="term" value="F:heme binding"/>
    <property type="evidence" value="ECO:0007669"/>
    <property type="project" value="InterPro"/>
</dbReference>
<dbReference type="InterPro" id="IPR013042">
    <property type="entry name" value="DUF1592"/>
</dbReference>
<dbReference type="InterPro" id="IPR011478">
    <property type="entry name" value="DUF1585"/>
</dbReference>
<dbReference type="OrthoDB" id="175242at2"/>
<dbReference type="Pfam" id="PF07627">
    <property type="entry name" value="PSCyt3"/>
    <property type="match status" value="1"/>
</dbReference>
<evidence type="ECO:0000259" key="8">
    <source>
        <dbReference type="Pfam" id="PF07637"/>
    </source>
</evidence>
<dbReference type="Pfam" id="PF07626">
    <property type="entry name" value="PSD3"/>
    <property type="match status" value="1"/>
</dbReference>
<name>A6DJ62_9BACT</name>
<protein>
    <recommendedName>
        <fullName evidence="11">Cytochrome c domain-containing protein</fullName>
    </recommendedName>
</protein>
<dbReference type="Pfam" id="PF07631">
    <property type="entry name" value="PSD4"/>
    <property type="match status" value="1"/>
</dbReference>
<comment type="caution">
    <text evidence="9">The sequence shown here is derived from an EMBL/GenBank/DDBJ whole genome shotgun (WGS) entry which is preliminary data.</text>
</comment>
<dbReference type="RefSeq" id="WP_007277938.1">
    <property type="nucleotide sequence ID" value="NZ_ABCK01000005.1"/>
</dbReference>
<gene>
    <name evidence="9" type="ORF">LNTAR_11296</name>
</gene>
<organism evidence="9 10">
    <name type="scientific">Lentisphaera araneosa HTCC2155</name>
    <dbReference type="NCBI Taxonomy" id="313628"/>
    <lineage>
        <taxon>Bacteria</taxon>
        <taxon>Pseudomonadati</taxon>
        <taxon>Lentisphaerota</taxon>
        <taxon>Lentisphaeria</taxon>
        <taxon>Lentisphaerales</taxon>
        <taxon>Lentisphaeraceae</taxon>
        <taxon>Lentisphaera</taxon>
    </lineage>
</organism>
<proteinExistence type="predicted"/>
<feature type="transmembrane region" description="Helical" evidence="2">
    <location>
        <begin position="101"/>
        <end position="122"/>
    </location>
</feature>
<dbReference type="InterPro" id="IPR011429">
    <property type="entry name" value="Cyt_c_Planctomycete-type"/>
</dbReference>
<evidence type="ECO:0000259" key="3">
    <source>
        <dbReference type="Pfam" id="PF07624"/>
    </source>
</evidence>
<keyword evidence="2" id="KW-1133">Transmembrane helix</keyword>
<dbReference type="GO" id="GO:0009055">
    <property type="term" value="F:electron transfer activity"/>
    <property type="evidence" value="ECO:0007669"/>
    <property type="project" value="InterPro"/>
</dbReference>
<keyword evidence="10" id="KW-1185">Reference proteome</keyword>
<accession>A6DJ62</accession>
<dbReference type="InterPro" id="IPR013036">
    <property type="entry name" value="DUF1587"/>
</dbReference>
<evidence type="ECO:0000259" key="6">
    <source>
        <dbReference type="Pfam" id="PF07631"/>
    </source>
</evidence>
<sequence>MDIKFYCPHCDQKLVCEDSAAGQNIECPQCASSIAVPNAAAAEEVTPQEPLVSEPQVVDSSNQPQKRPKTNPSRKKTMRGSNPTKARSSTRRKTRVQQKSGNGLLVTAFLFIVFTGAAIFFFKDKFQSAMVDDQKIAKNNAPKVGEPLEASEEASASENNELDKSSFEEDDYSEPAVIESTAPYVKPEPVGPPEIKGVDEKVQPFLTQYCLDCHNNSKDKGELNLEELNGFHTNADTLEMWHDIYDQIKEGEMPPEEENQPSEQERKSMMAWIQKQMVAGKEDMKKATYTHLRRLNNNEYNRTVGDLLKIDTSLLDLSRNFPTDELKENFKNNGEALQVSSFHLEAYIEAAEEAINKAVYFGDKPEIQTNTFRPPYSKSNNVLKAARVLGKDKFMDLVEQRSYAFHPEQLSGVPESGYYKVTAKVQARNRKHDLNPKSFKVPQDQLLRASIVLTDPRTGDSNYFTASDRTAQEFELKDEKVMEVSGKYWIDKGYTAKIGFPNSIPFFKPAKGKFDRKKFKKFYKGRTGPFGGFLAAQDVMRDHGPVVRVFEYKIEGPFYDEWPIASHKNLFAKKTLNEININTAIDSFASRAFRRSIKSEDTAAIKAMMKRLLSSGFTKEESIKAGLVAVLSSPQFFYLQENEGTLNDYALANRLSYFLWSSMPDKELMAYAKAGRLRHPSILEKQVIRMMKSPKIEGFINNFSDGWLQLNKLGTMPPDRKQNVDYYVNDLEHAGRQETLHFVKDLLYSNGKIRNFLNSDYTFMNRGLATFYGRKDVSSFKYNAYKKVKLSDPRRGGLLGQMSLLTATADGIDTTPVVRGAWVVENIFGEHLKEPPGVPAIEPDIRGAKTIRQLLVQHTTDKNCASCHDKIDPPGFALENFDHVGRWRDNYNENRKKMQVMPVDASGRMARGQRFDDIVDFKKILISKQDVFTQALTTKLLTYALGREVRSFEKAKVASIGRRKENFRDLVMAVVKSDLFRRK</sequence>
<dbReference type="Pfam" id="PF07635">
    <property type="entry name" value="PSCyt1"/>
    <property type="match status" value="1"/>
</dbReference>
<feature type="domain" description="DUF1585" evidence="3">
    <location>
        <begin position="912"/>
        <end position="980"/>
    </location>
</feature>
<feature type="compositionally biased region" description="Basic residues" evidence="1">
    <location>
        <begin position="66"/>
        <end position="78"/>
    </location>
</feature>
<evidence type="ECO:0000313" key="9">
    <source>
        <dbReference type="EMBL" id="EDM28498.1"/>
    </source>
</evidence>
<dbReference type="STRING" id="313628.LNTAR_11296"/>
<evidence type="ECO:0000259" key="5">
    <source>
        <dbReference type="Pfam" id="PF07627"/>
    </source>
</evidence>
<keyword evidence="2" id="KW-0472">Membrane</keyword>
<feature type="domain" description="DUF1588" evidence="5">
    <location>
        <begin position="795"/>
        <end position="890"/>
    </location>
</feature>
<dbReference type="Pfam" id="PF07637">
    <property type="entry name" value="PSD5"/>
    <property type="match status" value="1"/>
</dbReference>
<dbReference type="InterPro" id="IPR036909">
    <property type="entry name" value="Cyt_c-like_dom_sf"/>
</dbReference>
<evidence type="ECO:0000256" key="1">
    <source>
        <dbReference type="SAM" id="MobiDB-lite"/>
    </source>
</evidence>
<dbReference type="InterPro" id="IPR013039">
    <property type="entry name" value="DUF1588"/>
</dbReference>
<dbReference type="eggNOG" id="COG0551">
    <property type="taxonomic scope" value="Bacteria"/>
</dbReference>
<evidence type="ECO:0000259" key="7">
    <source>
        <dbReference type="Pfam" id="PF07635"/>
    </source>
</evidence>
<feature type="domain" description="DUF1595" evidence="8">
    <location>
        <begin position="583"/>
        <end position="641"/>
    </location>
</feature>
<evidence type="ECO:0000256" key="2">
    <source>
        <dbReference type="SAM" id="Phobius"/>
    </source>
</evidence>
<feature type="region of interest" description="Disordered" evidence="1">
    <location>
        <begin position="45"/>
        <end position="98"/>
    </location>
</feature>
<dbReference type="AlphaFoldDB" id="A6DJ62"/>
<dbReference type="Proteomes" id="UP000004947">
    <property type="component" value="Unassembled WGS sequence"/>
</dbReference>
<keyword evidence="2" id="KW-0812">Transmembrane</keyword>
<evidence type="ECO:0008006" key="11">
    <source>
        <dbReference type="Google" id="ProtNLM"/>
    </source>
</evidence>
<dbReference type="Pfam" id="PF07624">
    <property type="entry name" value="PSD2"/>
    <property type="match status" value="1"/>
</dbReference>
<dbReference type="SUPFAM" id="SSF46626">
    <property type="entry name" value="Cytochrome c"/>
    <property type="match status" value="1"/>
</dbReference>
<evidence type="ECO:0000259" key="4">
    <source>
        <dbReference type="Pfam" id="PF07626"/>
    </source>
</evidence>
<dbReference type="InterPro" id="IPR013043">
    <property type="entry name" value="DUF1595"/>
</dbReference>
<feature type="region of interest" description="Disordered" evidence="1">
    <location>
        <begin position="142"/>
        <end position="192"/>
    </location>
</feature>
<feature type="domain" description="DUF1587" evidence="4">
    <location>
        <begin position="293"/>
        <end position="359"/>
    </location>
</feature>
<feature type="domain" description="DUF1592" evidence="6">
    <location>
        <begin position="646"/>
        <end position="773"/>
    </location>
</feature>
<dbReference type="eggNOG" id="COG2010">
    <property type="taxonomic scope" value="Bacteria"/>
</dbReference>